<dbReference type="InterPro" id="IPR000551">
    <property type="entry name" value="MerR-type_HTH_dom"/>
</dbReference>
<evidence type="ECO:0000256" key="8">
    <source>
        <dbReference type="ARBA" id="ARBA00023159"/>
    </source>
</evidence>
<comment type="function">
    <text evidence="10">Mediates the mercuric-dependent induction of mercury resistance operon. In the absence of mercury MerR represses transcription by binding tightly to the mer operator region; when mercury is present the dimeric complex binds a single ion and becomes a potent transcriptional activator, while remaining bound to the mer site.</text>
</comment>
<evidence type="ECO:0000256" key="1">
    <source>
        <dbReference type="ARBA" id="ARBA00017146"/>
    </source>
</evidence>
<keyword evidence="2" id="KW-0475">Mercuric resistance</keyword>
<dbReference type="AlphaFoldDB" id="A0A345P9J7"/>
<evidence type="ECO:0000259" key="12">
    <source>
        <dbReference type="PROSITE" id="PS51670"/>
    </source>
</evidence>
<evidence type="ECO:0000256" key="7">
    <source>
        <dbReference type="ARBA" id="ARBA00023125"/>
    </source>
</evidence>
<dbReference type="Proteomes" id="UP000253940">
    <property type="component" value="Chromosome"/>
</dbReference>
<evidence type="ECO:0000256" key="6">
    <source>
        <dbReference type="ARBA" id="ARBA00023015"/>
    </source>
</evidence>
<dbReference type="InterPro" id="IPR003582">
    <property type="entry name" value="ShKT_dom"/>
</dbReference>
<name>A0A345P9J7_9GAMM</name>
<keyword evidence="4" id="KW-0479">Metal-binding</keyword>
<dbReference type="InterPro" id="IPR047057">
    <property type="entry name" value="MerR_fam"/>
</dbReference>
<dbReference type="GO" id="GO:0003700">
    <property type="term" value="F:DNA-binding transcription factor activity"/>
    <property type="evidence" value="ECO:0007669"/>
    <property type="project" value="InterPro"/>
</dbReference>
<protein>
    <recommendedName>
        <fullName evidence="1">Mercuric resistance operon regulatory protein</fullName>
    </recommendedName>
</protein>
<dbReference type="EMBL" id="CP031222">
    <property type="protein sequence ID" value="AXI03956.1"/>
    <property type="molecule type" value="Genomic_DNA"/>
</dbReference>
<dbReference type="PANTHER" id="PTHR30204:SF69">
    <property type="entry name" value="MERR-FAMILY TRANSCRIPTIONAL REGULATOR"/>
    <property type="match status" value="1"/>
</dbReference>
<evidence type="ECO:0000256" key="2">
    <source>
        <dbReference type="ARBA" id="ARBA00022466"/>
    </source>
</evidence>
<dbReference type="SMART" id="SM00422">
    <property type="entry name" value="HTH_MERR"/>
    <property type="match status" value="1"/>
</dbReference>
<keyword evidence="9" id="KW-0804">Transcription</keyword>
<dbReference type="RefSeq" id="WP_114900064.1">
    <property type="nucleotide sequence ID" value="NZ_CP031222.1"/>
</dbReference>
<keyword evidence="5" id="KW-0476">Mercury</keyword>
<evidence type="ECO:0000256" key="4">
    <source>
        <dbReference type="ARBA" id="ARBA00022723"/>
    </source>
</evidence>
<dbReference type="PROSITE" id="PS51670">
    <property type="entry name" value="SHKT"/>
    <property type="match status" value="1"/>
</dbReference>
<feature type="domain" description="ShKT" evidence="12">
    <location>
        <begin position="111"/>
        <end position="137"/>
    </location>
</feature>
<keyword evidence="6" id="KW-0805">Transcription regulation</keyword>
<dbReference type="GO" id="GO:0045340">
    <property type="term" value="F:mercury ion binding"/>
    <property type="evidence" value="ECO:0007669"/>
    <property type="project" value="InterPro"/>
</dbReference>
<accession>A0A345P9J7</accession>
<reference evidence="13 14" key="1">
    <citation type="submission" date="2018-07" db="EMBL/GenBank/DDBJ databases">
        <title>Genome sequencing of Moraxellaceae gen. HYN0046.</title>
        <authorList>
            <person name="Kim M."/>
            <person name="Yi H."/>
        </authorList>
    </citation>
    <scope>NUCLEOTIDE SEQUENCE [LARGE SCALE GENOMIC DNA]</scope>
    <source>
        <strain evidence="13 14">HYN0046</strain>
    </source>
</reference>
<dbReference type="OrthoDB" id="9808480at2"/>
<dbReference type="Gene3D" id="1.10.1660.10">
    <property type="match status" value="1"/>
</dbReference>
<evidence type="ECO:0000256" key="3">
    <source>
        <dbReference type="ARBA" id="ARBA00022491"/>
    </source>
</evidence>
<dbReference type="InterPro" id="IPR011794">
    <property type="entry name" value="MerR"/>
</dbReference>
<proteinExistence type="predicted"/>
<keyword evidence="7" id="KW-0238">DNA-binding</keyword>
<dbReference type="KEGG" id="mbah:HYN46_14575"/>
<evidence type="ECO:0000256" key="10">
    <source>
        <dbReference type="ARBA" id="ARBA00024874"/>
    </source>
</evidence>
<evidence type="ECO:0000313" key="13">
    <source>
        <dbReference type="EMBL" id="AXI03956.1"/>
    </source>
</evidence>
<keyword evidence="14" id="KW-1185">Reference proteome</keyword>
<dbReference type="CDD" id="cd04783">
    <property type="entry name" value="HTH_MerR1"/>
    <property type="match status" value="1"/>
</dbReference>
<dbReference type="SUPFAM" id="SSF46955">
    <property type="entry name" value="Putative DNA-binding domain"/>
    <property type="match status" value="1"/>
</dbReference>
<feature type="domain" description="HTH merR-type" evidence="11">
    <location>
        <begin position="3"/>
        <end position="71"/>
    </location>
</feature>
<keyword evidence="8" id="KW-0010">Activator</keyword>
<evidence type="ECO:0000256" key="5">
    <source>
        <dbReference type="ARBA" id="ARBA00022914"/>
    </source>
</evidence>
<evidence type="ECO:0000313" key="14">
    <source>
        <dbReference type="Proteomes" id="UP000253940"/>
    </source>
</evidence>
<dbReference type="InterPro" id="IPR009061">
    <property type="entry name" value="DNA-bd_dom_put_sf"/>
</dbReference>
<dbReference type="Pfam" id="PF13411">
    <property type="entry name" value="MerR_1"/>
    <property type="match status" value="1"/>
</dbReference>
<dbReference type="PANTHER" id="PTHR30204">
    <property type="entry name" value="REDOX-CYCLING DRUG-SENSING TRANSCRIPTIONAL ACTIVATOR SOXR"/>
    <property type="match status" value="1"/>
</dbReference>
<dbReference type="PROSITE" id="PS50937">
    <property type="entry name" value="HTH_MERR_2"/>
    <property type="match status" value="1"/>
</dbReference>
<gene>
    <name evidence="13" type="ORF">HYN46_14575</name>
</gene>
<keyword evidence="3" id="KW-0678">Repressor</keyword>
<organism evidence="13 14">
    <name type="scientific">Aquirhabdus parva</name>
    <dbReference type="NCBI Taxonomy" id="2283318"/>
    <lineage>
        <taxon>Bacteria</taxon>
        <taxon>Pseudomonadati</taxon>
        <taxon>Pseudomonadota</taxon>
        <taxon>Gammaproteobacteria</taxon>
        <taxon>Moraxellales</taxon>
        <taxon>Moraxellaceae</taxon>
        <taxon>Aquirhabdus</taxon>
    </lineage>
</organism>
<dbReference type="GO" id="GO:0003677">
    <property type="term" value="F:DNA binding"/>
    <property type="evidence" value="ECO:0007669"/>
    <property type="project" value="UniProtKB-KW"/>
</dbReference>
<sequence length="137" mass="15551">MQTTTIGKLAKAAHVGIETIRYYQSRDLLPTPEKTEGYRQYPVALIERIRFIKRAQELGFSLDEISDLLSLHGNQRESIQSITAARLTQIRTKISDLQRMETVLTELLHECEHTDLSTPCPIIASIGGQRSCDNMQH</sequence>
<evidence type="ECO:0000259" key="11">
    <source>
        <dbReference type="PROSITE" id="PS50937"/>
    </source>
</evidence>
<dbReference type="GO" id="GO:0046689">
    <property type="term" value="P:response to mercury ion"/>
    <property type="evidence" value="ECO:0007669"/>
    <property type="project" value="UniProtKB-KW"/>
</dbReference>
<evidence type="ECO:0000256" key="9">
    <source>
        <dbReference type="ARBA" id="ARBA00023163"/>
    </source>
</evidence>
<dbReference type="PRINTS" id="PR00040">
    <property type="entry name" value="HTHMERR"/>
</dbReference>